<dbReference type="Proteomes" id="UP000002762">
    <property type="component" value="Unassembled WGS sequence"/>
</dbReference>
<reference evidence="4 5" key="1">
    <citation type="journal article" date="2012" name="Sci. Rep.">
        <title>Genomic perspectives on the evolution of fungal entomopathogenicity in Beauveria bassiana.</title>
        <authorList>
            <person name="Xiao G."/>
            <person name="Ying S.H."/>
            <person name="Zheng P."/>
            <person name="Wang Z.L."/>
            <person name="Zhang S."/>
            <person name="Xie X.Q."/>
            <person name="Shang Y."/>
            <person name="St Leger R.J."/>
            <person name="Zhao G.P."/>
            <person name="Wang C."/>
            <person name="Feng M.G."/>
        </authorList>
    </citation>
    <scope>NUCLEOTIDE SEQUENCE [LARGE SCALE GENOMIC DNA]</scope>
    <source>
        <strain evidence="4 5">ARSEF 2860</strain>
    </source>
</reference>
<dbReference type="GO" id="GO:0004869">
    <property type="term" value="F:cysteine-type endopeptidase inhibitor activity"/>
    <property type="evidence" value="ECO:0000314"/>
    <property type="project" value="FlyBase"/>
</dbReference>
<dbReference type="Gene3D" id="3.90.1720.10">
    <property type="entry name" value="endopeptidase domain like (from Nostoc punctiforme)"/>
    <property type="match status" value="1"/>
</dbReference>
<dbReference type="Pfam" id="PF05257">
    <property type="entry name" value="CHAP"/>
    <property type="match status" value="1"/>
</dbReference>
<feature type="region of interest" description="Disordered" evidence="1">
    <location>
        <begin position="57"/>
        <end position="150"/>
    </location>
</feature>
<dbReference type="HOGENOM" id="CLU_093547_0_0_1"/>
<evidence type="ECO:0000259" key="3">
    <source>
        <dbReference type="PROSITE" id="PS50911"/>
    </source>
</evidence>
<organism evidence="4 5">
    <name type="scientific">Beauveria bassiana (strain ARSEF 2860)</name>
    <name type="common">White muscardine disease fungus</name>
    <name type="synonym">Tritirachium shiotae</name>
    <dbReference type="NCBI Taxonomy" id="655819"/>
    <lineage>
        <taxon>Eukaryota</taxon>
        <taxon>Fungi</taxon>
        <taxon>Dikarya</taxon>
        <taxon>Ascomycota</taxon>
        <taxon>Pezizomycotina</taxon>
        <taxon>Sordariomycetes</taxon>
        <taxon>Hypocreomycetidae</taxon>
        <taxon>Hypocreales</taxon>
        <taxon>Cordycipitaceae</taxon>
        <taxon>Beauveria</taxon>
    </lineage>
</organism>
<dbReference type="AlphaFoldDB" id="J4VQI3"/>
<dbReference type="SUPFAM" id="SSF54001">
    <property type="entry name" value="Cysteine proteinases"/>
    <property type="match status" value="1"/>
</dbReference>
<dbReference type="PROSITE" id="PS50911">
    <property type="entry name" value="CHAP"/>
    <property type="match status" value="1"/>
</dbReference>
<evidence type="ECO:0000256" key="1">
    <source>
        <dbReference type="SAM" id="MobiDB-lite"/>
    </source>
</evidence>
<dbReference type="InterPro" id="IPR038765">
    <property type="entry name" value="Papain-like_cys_pep_sf"/>
</dbReference>
<dbReference type="EMBL" id="JH725238">
    <property type="protein sequence ID" value="EJP60945.1"/>
    <property type="molecule type" value="Genomic_DNA"/>
</dbReference>
<name>J4VQI3_BEAB2</name>
<evidence type="ECO:0000313" key="4">
    <source>
        <dbReference type="EMBL" id="EJP60945.1"/>
    </source>
</evidence>
<keyword evidence="2" id="KW-0732">Signal</keyword>
<evidence type="ECO:0000313" key="5">
    <source>
        <dbReference type="Proteomes" id="UP000002762"/>
    </source>
</evidence>
<feature type="chain" id="PRO_5003781235" evidence="2">
    <location>
        <begin position="19"/>
        <end position="283"/>
    </location>
</feature>
<feature type="domain" description="Peptidase C51" evidence="3">
    <location>
        <begin position="144"/>
        <end position="274"/>
    </location>
</feature>
<sequence>MKPIVSIAALVLIQSSIALPWLGSFQLSGDDSNDITRGDDWIPPDLVEGILAGIAADQEGTGVQGIDGQSDDDSNRGGNQEQDGFGNKMPIFPQADDSTTPQNGPGSNGRPGFGFPQPGSDDSSAETDDDNEVDQGQDGPAAGVGKPGDDYPFKNCDQIDKYGVTTCQCTSFAAWRVDQRLNVPFKKIGQMGRQGRGWGDANQWDQVARQAGILVDDNPAPGSVAQHDRGPSGHVAWVVGVEGNSVRIEDYNGSGGTKRYGQATEPRRKYRYIHFEKYKGDRG</sequence>
<keyword evidence="5" id="KW-1185">Reference proteome</keyword>
<feature type="compositionally biased region" description="Polar residues" evidence="1">
    <location>
        <begin position="96"/>
        <end position="105"/>
    </location>
</feature>
<dbReference type="STRING" id="655819.J4VQI3"/>
<dbReference type="InterPro" id="IPR007921">
    <property type="entry name" value="CHAP_dom"/>
</dbReference>
<dbReference type="GO" id="GO:0052170">
    <property type="term" value="P:symbiont-mediated suppression of host innate immune response"/>
    <property type="evidence" value="ECO:0000314"/>
    <property type="project" value="FlyBase"/>
</dbReference>
<gene>
    <name evidence="4" type="ORF">BBA_10113</name>
</gene>
<protein>
    <submittedName>
        <fullName evidence="4">Surface antigen</fullName>
    </submittedName>
</protein>
<dbReference type="RefSeq" id="XP_008603432.1">
    <property type="nucleotide sequence ID" value="XM_008605210.1"/>
</dbReference>
<feature type="signal peptide" evidence="2">
    <location>
        <begin position="1"/>
        <end position="18"/>
    </location>
</feature>
<evidence type="ECO:0000256" key="2">
    <source>
        <dbReference type="SAM" id="SignalP"/>
    </source>
</evidence>
<proteinExistence type="predicted"/>
<feature type="compositionally biased region" description="Acidic residues" evidence="1">
    <location>
        <begin position="123"/>
        <end position="135"/>
    </location>
</feature>
<dbReference type="GeneID" id="19893125"/>
<dbReference type="InParanoid" id="J4VQI3"/>
<accession>J4VQI3</accession>